<dbReference type="AlphaFoldDB" id="A0A7Y6NJD4"/>
<comment type="caution">
    <text evidence="2">The sequence shown here is derived from an EMBL/GenBank/DDBJ whole genome shotgun (WGS) entry which is preliminary data.</text>
</comment>
<accession>A0A7Y6NJD4</accession>
<protein>
    <recommendedName>
        <fullName evidence="4">Amino acid transporter</fullName>
    </recommendedName>
</protein>
<gene>
    <name evidence="2" type="ORF">HQN59_00705</name>
</gene>
<keyword evidence="3" id="KW-1185">Reference proteome</keyword>
<feature type="transmembrane region" description="Helical" evidence="1">
    <location>
        <begin position="6"/>
        <end position="23"/>
    </location>
</feature>
<reference evidence="2 3" key="1">
    <citation type="submission" date="2020-06" db="EMBL/GenBank/DDBJ databases">
        <title>Schlegella sp. ID0723 isolated from air conditioner.</title>
        <authorList>
            <person name="Kim D.Y."/>
            <person name="Kim D.-U."/>
        </authorList>
    </citation>
    <scope>NUCLEOTIDE SEQUENCE [LARGE SCALE GENOMIC DNA]</scope>
    <source>
        <strain evidence="2 3">ID0723</strain>
    </source>
</reference>
<evidence type="ECO:0000313" key="2">
    <source>
        <dbReference type="EMBL" id="NUZ04270.1"/>
    </source>
</evidence>
<keyword evidence="1" id="KW-0472">Membrane</keyword>
<keyword evidence="1" id="KW-1133">Transmembrane helix</keyword>
<evidence type="ECO:0000313" key="3">
    <source>
        <dbReference type="Proteomes" id="UP000529637"/>
    </source>
</evidence>
<feature type="transmembrane region" description="Helical" evidence="1">
    <location>
        <begin position="55"/>
        <end position="71"/>
    </location>
</feature>
<feature type="transmembrane region" description="Helical" evidence="1">
    <location>
        <begin position="32"/>
        <end position="49"/>
    </location>
</feature>
<proteinExistence type="predicted"/>
<organism evidence="2 3">
    <name type="scientific">Piscinibacter koreensis</name>
    <dbReference type="NCBI Taxonomy" id="2742824"/>
    <lineage>
        <taxon>Bacteria</taxon>
        <taxon>Pseudomonadati</taxon>
        <taxon>Pseudomonadota</taxon>
        <taxon>Betaproteobacteria</taxon>
        <taxon>Burkholderiales</taxon>
        <taxon>Sphaerotilaceae</taxon>
        <taxon>Piscinibacter</taxon>
    </lineage>
</organism>
<dbReference type="Proteomes" id="UP000529637">
    <property type="component" value="Unassembled WGS sequence"/>
</dbReference>
<name>A0A7Y6NJD4_9BURK</name>
<dbReference type="RefSeq" id="WP_176065097.1">
    <property type="nucleotide sequence ID" value="NZ_JABWMJ010000001.1"/>
</dbReference>
<evidence type="ECO:0008006" key="4">
    <source>
        <dbReference type="Google" id="ProtNLM"/>
    </source>
</evidence>
<keyword evidence="1" id="KW-0812">Transmembrane</keyword>
<evidence type="ECO:0000256" key="1">
    <source>
        <dbReference type="SAM" id="Phobius"/>
    </source>
</evidence>
<dbReference type="EMBL" id="JABWMJ010000001">
    <property type="protein sequence ID" value="NUZ04270.1"/>
    <property type="molecule type" value="Genomic_DNA"/>
</dbReference>
<sequence>MDPIDLLQWPAMLVTVLAAYLVASSEERRRRQGFWVFLLSNVLWIVWGWHTSAHALIVLQLALAVMNIRGARKARRKARAGEAAARASAGAEPVASET</sequence>